<feature type="disulfide bond" evidence="3">
    <location>
        <begin position="309"/>
        <end position="342"/>
    </location>
</feature>
<evidence type="ECO:0000256" key="2">
    <source>
        <dbReference type="PIRSR" id="PIRSR601461-1"/>
    </source>
</evidence>
<feature type="active site" evidence="2">
    <location>
        <position position="95"/>
    </location>
</feature>
<feature type="domain" description="Peptidase A1" evidence="6">
    <location>
        <begin position="77"/>
        <end position="379"/>
    </location>
</feature>
<comment type="similarity">
    <text evidence="1 4">Belongs to the peptidase A1 family.</text>
</comment>
<dbReference type="GO" id="GO:0004190">
    <property type="term" value="F:aspartic-type endopeptidase activity"/>
    <property type="evidence" value="ECO:0007669"/>
    <property type="project" value="UniProtKB-KW"/>
</dbReference>
<dbReference type="CTD" id="30984"/>
<organism evidence="7 8">
    <name type="scientific">Drosophila suzukii</name>
    <name type="common">Spotted-wing drosophila fruit fly</name>
    <dbReference type="NCBI Taxonomy" id="28584"/>
    <lineage>
        <taxon>Eukaryota</taxon>
        <taxon>Metazoa</taxon>
        <taxon>Ecdysozoa</taxon>
        <taxon>Arthropoda</taxon>
        <taxon>Hexapoda</taxon>
        <taxon>Insecta</taxon>
        <taxon>Pterygota</taxon>
        <taxon>Neoptera</taxon>
        <taxon>Endopterygota</taxon>
        <taxon>Diptera</taxon>
        <taxon>Brachycera</taxon>
        <taxon>Muscomorpha</taxon>
        <taxon>Ephydroidea</taxon>
        <taxon>Drosophilidae</taxon>
        <taxon>Drosophila</taxon>
        <taxon>Sophophora</taxon>
    </lineage>
</organism>
<dbReference type="PANTHER" id="PTHR47966">
    <property type="entry name" value="BETA-SITE APP-CLEAVING ENZYME, ISOFORM A-RELATED"/>
    <property type="match status" value="1"/>
</dbReference>
<feature type="disulfide bond" evidence="3">
    <location>
        <begin position="108"/>
        <end position="113"/>
    </location>
</feature>
<dbReference type="RefSeq" id="XP_016938877.2">
    <property type="nucleotide sequence ID" value="XM_017083388.4"/>
</dbReference>
<feature type="signal peptide" evidence="5">
    <location>
        <begin position="1"/>
        <end position="24"/>
    </location>
</feature>
<keyword evidence="4" id="KW-0378">Hydrolase</keyword>
<dbReference type="InterPro" id="IPR001461">
    <property type="entry name" value="Aspartic_peptidase_A1"/>
</dbReference>
<protein>
    <submittedName>
        <fullName evidence="8">Lysosomal aspartic protease</fullName>
    </submittedName>
</protein>
<dbReference type="AlphaFoldDB" id="A0AB39ZLX6"/>
<evidence type="ECO:0000256" key="1">
    <source>
        <dbReference type="ARBA" id="ARBA00007447"/>
    </source>
</evidence>
<dbReference type="InterPro" id="IPR001969">
    <property type="entry name" value="Aspartic_peptidase_AS"/>
</dbReference>
<keyword evidence="3" id="KW-1015">Disulfide bond</keyword>
<keyword evidence="7" id="KW-1185">Reference proteome</keyword>
<evidence type="ECO:0000256" key="4">
    <source>
        <dbReference type="RuleBase" id="RU000454"/>
    </source>
</evidence>
<evidence type="ECO:0000256" key="5">
    <source>
        <dbReference type="SAM" id="SignalP"/>
    </source>
</evidence>
<dbReference type="InterPro" id="IPR021109">
    <property type="entry name" value="Peptidase_aspartic_dom_sf"/>
</dbReference>
<dbReference type="PROSITE" id="PS51767">
    <property type="entry name" value="PEPTIDASE_A1"/>
    <property type="match status" value="1"/>
</dbReference>
<dbReference type="PRINTS" id="PR00792">
    <property type="entry name" value="PEPSIN"/>
</dbReference>
<keyword evidence="4 8" id="KW-0645">Protease</keyword>
<sequence>MAGSQMKKLAFLAGILVLVGVVSSTLHRIPVHRSPKFTRSHKNIVAERDFIQQKYNRQYTANGHPMEQLSNFDNYQYYGNISIGTPAQYFLVQFDTGSSNLWVPGSSCTSTACEDHQVFYESQSSTYVANGTAFSITYGTGSVSGYLSVDYVSFAGLTVKNQTFAEVTTEQGTNFVDAYFDGILGMGFPILAVDGVTPTFQNMVSQGLIQNPVFSFFLRDNGSVVNYGGELILGGSDPSLYSGGLTYVDVIQAAYWKFQTDSIKIGSTLISTYDAAIADTGTSLIIAPIAEYTMIAALFGADSEGTFECTSLNSYPDLVITINGVEFKIAAKYYIIQENYLCSLAIQSITSQDFWIMGDVFLGRFYTEFDVGNQRLGFAPVNSAISLRQTALWQVFTLVLACGMWKLWQ</sequence>
<evidence type="ECO:0000256" key="3">
    <source>
        <dbReference type="PIRSR" id="PIRSR601461-2"/>
    </source>
</evidence>
<feature type="active site" evidence="2">
    <location>
        <position position="279"/>
    </location>
</feature>
<gene>
    <name evidence="8" type="primary">Pgcl</name>
</gene>
<proteinExistence type="inferred from homology"/>
<dbReference type="Pfam" id="PF00026">
    <property type="entry name" value="Asp"/>
    <property type="match status" value="1"/>
</dbReference>
<dbReference type="PROSITE" id="PS00141">
    <property type="entry name" value="ASP_PROTEASE"/>
    <property type="match status" value="1"/>
</dbReference>
<reference evidence="8" key="1">
    <citation type="submission" date="2025-08" db="UniProtKB">
        <authorList>
            <consortium name="RefSeq"/>
        </authorList>
    </citation>
    <scope>IDENTIFICATION</scope>
</reference>
<dbReference type="GeneID" id="108016671"/>
<evidence type="ECO:0000259" key="6">
    <source>
        <dbReference type="PROSITE" id="PS51767"/>
    </source>
</evidence>
<dbReference type="GO" id="GO:0006508">
    <property type="term" value="P:proteolysis"/>
    <property type="evidence" value="ECO:0007669"/>
    <property type="project" value="UniProtKB-KW"/>
</dbReference>
<feature type="chain" id="PRO_5046176787" evidence="5">
    <location>
        <begin position="25"/>
        <end position="409"/>
    </location>
</feature>
<dbReference type="PANTHER" id="PTHR47966:SF51">
    <property type="entry name" value="BETA-SITE APP-CLEAVING ENZYME, ISOFORM A-RELATED"/>
    <property type="match status" value="1"/>
</dbReference>
<keyword evidence="4" id="KW-0064">Aspartyl protease</keyword>
<dbReference type="InterPro" id="IPR033121">
    <property type="entry name" value="PEPTIDASE_A1"/>
</dbReference>
<dbReference type="Gene3D" id="2.40.70.10">
    <property type="entry name" value="Acid Proteases"/>
    <property type="match status" value="2"/>
</dbReference>
<evidence type="ECO:0000313" key="8">
    <source>
        <dbReference type="RefSeq" id="XP_016938877.2"/>
    </source>
</evidence>
<dbReference type="GO" id="GO:0005764">
    <property type="term" value="C:lysosome"/>
    <property type="evidence" value="ECO:0007669"/>
    <property type="project" value="TreeGrafter"/>
</dbReference>
<dbReference type="Proteomes" id="UP001652628">
    <property type="component" value="Chromosome X"/>
</dbReference>
<accession>A0AB39ZLX6</accession>
<dbReference type="SUPFAM" id="SSF50630">
    <property type="entry name" value="Acid proteases"/>
    <property type="match status" value="1"/>
</dbReference>
<keyword evidence="5" id="KW-0732">Signal</keyword>
<evidence type="ECO:0000313" key="7">
    <source>
        <dbReference type="Proteomes" id="UP001652628"/>
    </source>
</evidence>
<name>A0AB39ZLX6_DROSZ</name>